<protein>
    <submittedName>
        <fullName evidence="2">Serine hydrolase</fullName>
    </submittedName>
</protein>
<sequence length="396" mass="44603">MSLLLKQILLIFVLVLFTNTGCKGAPIRASADVCSKPKADSFWQSSDPKDSGFDSEKLCQVLRKSASEKGGLHSLLIERHGKIVSEIYNDGDDKPLNLRYGLRLPFDGTSTFDSQTLHDMRSVTKSIVSLLFGIAIEKGLIEGVDSSVLSSFPEIEISENDTRRKITWKHLLTMSSGLDWEEWRSGFFFSDETRLYWKKNLVEFVFDREVRDVPGSVFNYNGGGTSVLAEVLTKKTGKSLKELAGEWILYPIGIEKFEWVEDWHGRGLAFAGLRLKPRDMLRIGRLILNEGVWNKKQIVPKKWIQDSLGSEIATNVSFFRKDGSVMNYGYQWWIGETRLTEKNVSWKAALGNGGQLIYVIPELDMVVATTAGEYGSPKIIFEIGNLLDEIIVSANR</sequence>
<dbReference type="GO" id="GO:0016787">
    <property type="term" value="F:hydrolase activity"/>
    <property type="evidence" value="ECO:0007669"/>
    <property type="project" value="UniProtKB-KW"/>
</dbReference>
<dbReference type="PANTHER" id="PTHR43283:SF7">
    <property type="entry name" value="BETA-LACTAMASE-RELATED DOMAIN-CONTAINING PROTEIN"/>
    <property type="match status" value="1"/>
</dbReference>
<dbReference type="Proteomes" id="UP000232149">
    <property type="component" value="Unassembled WGS sequence"/>
</dbReference>
<dbReference type="Gene3D" id="3.40.710.10">
    <property type="entry name" value="DD-peptidase/beta-lactamase superfamily"/>
    <property type="match status" value="1"/>
</dbReference>
<evidence type="ECO:0000313" key="5">
    <source>
        <dbReference type="Proteomes" id="UP000232188"/>
    </source>
</evidence>
<comment type="caution">
    <text evidence="2">The sequence shown here is derived from an EMBL/GenBank/DDBJ whole genome shotgun (WGS) entry which is preliminary data.</text>
</comment>
<reference evidence="4 5" key="1">
    <citation type="submission" date="2017-07" db="EMBL/GenBank/DDBJ databases">
        <title>Leptospira spp. isolated from tropical soils.</title>
        <authorList>
            <person name="Thibeaux R."/>
            <person name="Iraola G."/>
            <person name="Ferres I."/>
            <person name="Bierque E."/>
            <person name="Girault D."/>
            <person name="Soupe-Gilbert M.-E."/>
            <person name="Picardeau M."/>
            <person name="Goarant C."/>
        </authorList>
    </citation>
    <scope>NUCLEOTIDE SEQUENCE [LARGE SCALE GENOMIC DNA]</scope>
    <source>
        <strain evidence="2 5">FH2-B-C1</strain>
        <strain evidence="3 4">FH2-B-D1</strain>
    </source>
</reference>
<evidence type="ECO:0000259" key="1">
    <source>
        <dbReference type="Pfam" id="PF00144"/>
    </source>
</evidence>
<dbReference type="EMBL" id="NPDV01000005">
    <property type="protein sequence ID" value="PJZ53860.1"/>
    <property type="molecule type" value="Genomic_DNA"/>
</dbReference>
<proteinExistence type="predicted"/>
<dbReference type="RefSeq" id="WP_100785135.1">
    <property type="nucleotide sequence ID" value="NZ_NPDU01000008.1"/>
</dbReference>
<keyword evidence="2" id="KW-0378">Hydrolase</keyword>
<dbReference type="Proteomes" id="UP000232188">
    <property type="component" value="Unassembled WGS sequence"/>
</dbReference>
<evidence type="ECO:0000313" key="3">
    <source>
        <dbReference type="EMBL" id="PJZ63122.1"/>
    </source>
</evidence>
<feature type="domain" description="Beta-lactamase-related" evidence="1">
    <location>
        <begin position="96"/>
        <end position="369"/>
    </location>
</feature>
<dbReference type="InterPro" id="IPR001466">
    <property type="entry name" value="Beta-lactam-related"/>
</dbReference>
<evidence type="ECO:0000313" key="4">
    <source>
        <dbReference type="Proteomes" id="UP000232149"/>
    </source>
</evidence>
<dbReference type="PANTHER" id="PTHR43283">
    <property type="entry name" value="BETA-LACTAMASE-RELATED"/>
    <property type="match status" value="1"/>
</dbReference>
<dbReference type="AlphaFoldDB" id="A0A2M9YQT4"/>
<dbReference type="InterPro" id="IPR012338">
    <property type="entry name" value="Beta-lactam/transpept-like"/>
</dbReference>
<evidence type="ECO:0000313" key="2">
    <source>
        <dbReference type="EMBL" id="PJZ53860.1"/>
    </source>
</evidence>
<organism evidence="2 5">
    <name type="scientific">Leptospira adleri</name>
    <dbReference type="NCBI Taxonomy" id="2023186"/>
    <lineage>
        <taxon>Bacteria</taxon>
        <taxon>Pseudomonadati</taxon>
        <taxon>Spirochaetota</taxon>
        <taxon>Spirochaetia</taxon>
        <taxon>Leptospirales</taxon>
        <taxon>Leptospiraceae</taxon>
        <taxon>Leptospira</taxon>
    </lineage>
</organism>
<dbReference type="EMBL" id="NPDU01000008">
    <property type="protein sequence ID" value="PJZ63122.1"/>
    <property type="molecule type" value="Genomic_DNA"/>
</dbReference>
<dbReference type="InterPro" id="IPR050789">
    <property type="entry name" value="Diverse_Enzym_Activities"/>
</dbReference>
<accession>A0A2M9YQT4</accession>
<dbReference type="SUPFAM" id="SSF56601">
    <property type="entry name" value="beta-lactamase/transpeptidase-like"/>
    <property type="match status" value="1"/>
</dbReference>
<gene>
    <name evidence="3" type="ORF">CH376_04550</name>
    <name evidence="2" type="ORF">CH380_07575</name>
</gene>
<keyword evidence="4" id="KW-1185">Reference proteome</keyword>
<dbReference type="Pfam" id="PF00144">
    <property type="entry name" value="Beta-lactamase"/>
    <property type="match status" value="1"/>
</dbReference>
<name>A0A2M9YQT4_9LEPT</name>